<keyword evidence="3" id="KW-1185">Reference proteome</keyword>
<evidence type="ECO:0000313" key="3">
    <source>
        <dbReference type="Proteomes" id="UP001610631"/>
    </source>
</evidence>
<feature type="region of interest" description="Disordered" evidence="1">
    <location>
        <begin position="1"/>
        <end position="53"/>
    </location>
</feature>
<dbReference type="Proteomes" id="UP001610631">
    <property type="component" value="Unassembled WGS sequence"/>
</dbReference>
<name>A0ABW7PG88_9ACTN</name>
<evidence type="ECO:0000313" key="2">
    <source>
        <dbReference type="EMBL" id="MFH7597424.1"/>
    </source>
</evidence>
<protein>
    <recommendedName>
        <fullName evidence="4">HEAT repeat domain-containing protein</fullName>
    </recommendedName>
</protein>
<evidence type="ECO:0000256" key="1">
    <source>
        <dbReference type="SAM" id="MobiDB-lite"/>
    </source>
</evidence>
<dbReference type="RefSeq" id="WP_395511201.1">
    <property type="nucleotide sequence ID" value="NZ_JBBDHD010000053.1"/>
</dbReference>
<reference evidence="2 3" key="1">
    <citation type="submission" date="2024-03" db="EMBL/GenBank/DDBJ databases">
        <title>Whole genome sequencing of Streptomyces racemochromogenes, to identify antimicrobial biosynthetic gene clusters.</title>
        <authorList>
            <person name="Suryawanshi P."/>
            <person name="Krishnaraj P.U."/>
            <person name="Arun Y.P."/>
            <person name="Suryawanshi M.P."/>
            <person name="Rakshit O."/>
        </authorList>
    </citation>
    <scope>NUCLEOTIDE SEQUENCE [LARGE SCALE GENOMIC DNA]</scope>
    <source>
        <strain evidence="2 3">AUDT626</strain>
    </source>
</reference>
<dbReference type="SUPFAM" id="SSF48371">
    <property type="entry name" value="ARM repeat"/>
    <property type="match status" value="1"/>
</dbReference>
<evidence type="ECO:0008006" key="4">
    <source>
        <dbReference type="Google" id="ProtNLM"/>
    </source>
</evidence>
<proteinExistence type="predicted"/>
<comment type="caution">
    <text evidence="2">The sequence shown here is derived from an EMBL/GenBank/DDBJ whole genome shotgun (WGS) entry which is preliminary data.</text>
</comment>
<gene>
    <name evidence="2" type="ORF">WDV06_20320</name>
</gene>
<accession>A0ABW7PG88</accession>
<organism evidence="2 3">
    <name type="scientific">Streptomyces racemochromogenes</name>
    <dbReference type="NCBI Taxonomy" id="67353"/>
    <lineage>
        <taxon>Bacteria</taxon>
        <taxon>Bacillati</taxon>
        <taxon>Actinomycetota</taxon>
        <taxon>Actinomycetes</taxon>
        <taxon>Kitasatosporales</taxon>
        <taxon>Streptomycetaceae</taxon>
        <taxon>Streptomyces</taxon>
    </lineage>
</organism>
<dbReference type="EMBL" id="JBBDHD010000053">
    <property type="protein sequence ID" value="MFH7597424.1"/>
    <property type="molecule type" value="Genomic_DNA"/>
</dbReference>
<dbReference type="InterPro" id="IPR016024">
    <property type="entry name" value="ARM-type_fold"/>
</dbReference>
<feature type="compositionally biased region" description="Basic and acidic residues" evidence="1">
    <location>
        <begin position="8"/>
        <end position="18"/>
    </location>
</feature>
<sequence>MTTPAPADHTDSRTEPGKPAEPADQDGPDQSSDEKGTPRREEAPPQRAWDTLRDITRHAPASARFTGRNSGVVAGEINGNVTKTEHHYYGSSGPTRTSGEIPADELDRLALTFVTENTPFEELVERLRKERVLVLTGVPFTGRRTAALMLLRRAGATPVHAIDRETSPGTLLEQIQKGEAPGHVLCDLVTSREEPLRETHLLSLHDHLLKHDGHLVITTGLRPWTEEDVRTWSWTAPKTEVLLRSHLERAVGEPTAHRLLELSETRTFLTRAHQPREVVAYVHQLRRFVQGEIQENALGERTAELLDEQVREWFEADEDTLHLREKAFLIALAAFDAGPYALTAELSDLLFQELQATADSGRPKAVPVFGTHIGNRLRTARAQPYPAQEMTEWGPVEQLKAEFLDSRTAFVLLREVWTGHPSARPALVAWLGKLIVDGRPFVRTRAAATVGALAFTDLPSAMALVIEPWALSRNPQQRVGAVSALALAHRVGAPNILRITDSWTADDDRRLSWVGIRVQGLLGAERPREALAALRVQARKQYDPDGTGPLENDIAQSVELLLLSEESEDVLSEVLRTLDDHRSVFQISVAGFLGACLHTAEEAPDLPLVLRTYRQSRLDGTPAAHGIPRLWRAALGDPAFTTKALDVLRGWVLAADRDDATSWALADLLPKLADDTTARQRIEHLLRTVRGDDGGPRPAAADDLLTALHRA</sequence>
<feature type="compositionally biased region" description="Basic and acidic residues" evidence="1">
    <location>
        <begin position="32"/>
        <end position="53"/>
    </location>
</feature>